<reference evidence="1 2" key="1">
    <citation type="submission" date="2018-10" db="EMBL/GenBank/DDBJ databases">
        <title>Genome-guide identification and characterization of bacteria that degrade polycyclic aromatic hydrocarbons and resist hexavalent chromium simultaneously.</title>
        <authorList>
            <person name="Feng H."/>
        </authorList>
    </citation>
    <scope>NUCLEOTIDE SEQUENCE [LARGE SCALE GENOMIC DNA]</scope>
    <source>
        <strain evidence="1 2">J015</strain>
    </source>
</reference>
<sequence>MSTTADSRVAEQEALAVTRALMEGRQEDAFLLVTGSSHPMALAHTACGLAAAALTHGSTSGARWLEQRQQALAVEELGPVF</sequence>
<proteinExistence type="predicted"/>
<comment type="caution">
    <text evidence="1">The sequence shown here is derived from an EMBL/GenBank/DDBJ whole genome shotgun (WGS) entry which is preliminary data.</text>
</comment>
<dbReference type="EMBL" id="RBNH01000006">
    <property type="protein sequence ID" value="RKO24498.1"/>
    <property type="molecule type" value="Genomic_DNA"/>
</dbReference>
<evidence type="ECO:0000313" key="1">
    <source>
        <dbReference type="EMBL" id="RKO24498.1"/>
    </source>
</evidence>
<dbReference type="RefSeq" id="WP_120692222.1">
    <property type="nucleotide sequence ID" value="NZ_RBNH01000006.1"/>
</dbReference>
<accession>A0A3B0FXU3</accession>
<evidence type="ECO:0000313" key="2">
    <source>
        <dbReference type="Proteomes" id="UP000273159"/>
    </source>
</evidence>
<name>A0A3B0FXU3_PSEPS</name>
<dbReference type="AlphaFoldDB" id="A0A3B0FXU3"/>
<gene>
    <name evidence="1" type="ORF">D7Z96_08695</name>
</gene>
<protein>
    <submittedName>
        <fullName evidence="1">Uncharacterized protein</fullName>
    </submittedName>
</protein>
<reference evidence="2" key="2">
    <citation type="submission" date="2018-10" db="EMBL/GenBank/DDBJ databases">
        <authorList>
            <person name="Wang Y."/>
            <person name="Wang J."/>
            <person name="Yang X."/>
            <person name="Wang Z."/>
            <person name="Huang Y."/>
        </authorList>
    </citation>
    <scope>NUCLEOTIDE SEQUENCE [LARGE SCALE GENOMIC DNA]</scope>
    <source>
        <strain evidence="2">J015</strain>
    </source>
</reference>
<organism evidence="1 2">
    <name type="scientific">Pseudarthrobacter phenanthrenivorans</name>
    <name type="common">Arthrobacter phenanthrenivorans</name>
    <dbReference type="NCBI Taxonomy" id="361575"/>
    <lineage>
        <taxon>Bacteria</taxon>
        <taxon>Bacillati</taxon>
        <taxon>Actinomycetota</taxon>
        <taxon>Actinomycetes</taxon>
        <taxon>Micrococcales</taxon>
        <taxon>Micrococcaceae</taxon>
        <taxon>Pseudarthrobacter</taxon>
    </lineage>
</organism>
<dbReference type="Proteomes" id="UP000273159">
    <property type="component" value="Unassembled WGS sequence"/>
</dbReference>